<accession>A0ABN5WXA9</accession>
<dbReference type="SUPFAM" id="SSF53706">
    <property type="entry name" value="Formate dehydrogenase/DMSO reductase, domains 1-3"/>
    <property type="match status" value="1"/>
</dbReference>
<protein>
    <submittedName>
        <fullName evidence="1">Uncharacterized protein</fullName>
    </submittedName>
</protein>
<proteinExistence type="predicted"/>
<gene>
    <name evidence="1" type="ORF">HORIV_15480</name>
</gene>
<dbReference type="EMBL" id="AP019416">
    <property type="protein sequence ID" value="BBI49127.1"/>
    <property type="molecule type" value="Genomic_DNA"/>
</dbReference>
<evidence type="ECO:0000313" key="2">
    <source>
        <dbReference type="Proteomes" id="UP000289555"/>
    </source>
</evidence>
<evidence type="ECO:0000313" key="1">
    <source>
        <dbReference type="EMBL" id="BBI49127.1"/>
    </source>
</evidence>
<dbReference type="Proteomes" id="UP000289555">
    <property type="component" value="Chromosome"/>
</dbReference>
<organism evidence="1 2">
    <name type="scientific">Vreelandella olivaria</name>
    <dbReference type="NCBI Taxonomy" id="390919"/>
    <lineage>
        <taxon>Bacteria</taxon>
        <taxon>Pseudomonadati</taxon>
        <taxon>Pseudomonadota</taxon>
        <taxon>Gammaproteobacteria</taxon>
        <taxon>Oceanospirillales</taxon>
        <taxon>Halomonadaceae</taxon>
        <taxon>Vreelandella</taxon>
    </lineage>
</organism>
<reference evidence="2" key="1">
    <citation type="journal article" date="2019" name="Microbiol. Resour. Announc.">
        <title>Complete Genome Sequence of Halomonas olivaria, a Moderately Halophilic Bacterium Isolated from Olive Processing Effluents, Obtained by Nanopore Sequencing.</title>
        <authorList>
            <person name="Nagata S."/>
            <person name="Ii K.M."/>
            <person name="Tsukimi T."/>
            <person name="Miura M.C."/>
            <person name="Galipon J."/>
            <person name="Arakawa K."/>
        </authorList>
    </citation>
    <scope>NUCLEOTIDE SEQUENCE [LARGE SCALE GENOMIC DNA]</scope>
    <source>
        <strain evidence="2">TYRC17</strain>
    </source>
</reference>
<sequence>MAKRLGFAEAFNYAHPWEIFDEHARLSGFENLSGLENSAATGSPTRLFDISGLVGLGRDGYDALAPIQWPVTKAAPMARHGCLRMANLPLRMVAPSCWRFIPKGLNRR</sequence>
<name>A0ABN5WXA9_9GAMM</name>
<keyword evidence="2" id="KW-1185">Reference proteome</keyword>